<reference evidence="2 3" key="1">
    <citation type="submission" date="2023-03" db="EMBL/GenBank/DDBJ databases">
        <title>High-quality genome of Scylla paramamosain provides insights in environmental adaptation.</title>
        <authorList>
            <person name="Zhang L."/>
        </authorList>
    </citation>
    <scope>NUCLEOTIDE SEQUENCE [LARGE SCALE GENOMIC DNA]</scope>
    <source>
        <strain evidence="2">LZ_2023a</strain>
        <tissue evidence="2">Muscle</tissue>
    </source>
</reference>
<evidence type="ECO:0000256" key="1">
    <source>
        <dbReference type="SAM" id="MobiDB-lite"/>
    </source>
</evidence>
<sequence length="132" mass="15149">MDSHYRPASIRLLPWLPCPERSLPPRLSDVNIQRRFSGHELRRLDGPGRVRGRRTWNTLTSPLKRSMERGAVQVFVVVSGRQLTRLRIPASRPNQPAAVAEAHQNHEASKICSTPQDATGKVCRRWQREVRK</sequence>
<comment type="caution">
    <text evidence="2">The sequence shown here is derived from an EMBL/GenBank/DDBJ whole genome shotgun (WGS) entry which is preliminary data.</text>
</comment>
<accession>A0AAW0T1X1</accession>
<proteinExistence type="predicted"/>
<feature type="region of interest" description="Disordered" evidence="1">
    <location>
        <begin position="91"/>
        <end position="114"/>
    </location>
</feature>
<evidence type="ECO:0000313" key="3">
    <source>
        <dbReference type="Proteomes" id="UP001487740"/>
    </source>
</evidence>
<keyword evidence="3" id="KW-1185">Reference proteome</keyword>
<protein>
    <submittedName>
        <fullName evidence="2">Uncharacterized protein</fullName>
    </submittedName>
</protein>
<dbReference type="EMBL" id="JARAKH010000041">
    <property type="protein sequence ID" value="KAK8381237.1"/>
    <property type="molecule type" value="Genomic_DNA"/>
</dbReference>
<dbReference type="AlphaFoldDB" id="A0AAW0T1X1"/>
<gene>
    <name evidence="2" type="ORF">O3P69_008240</name>
</gene>
<evidence type="ECO:0000313" key="2">
    <source>
        <dbReference type="EMBL" id="KAK8381237.1"/>
    </source>
</evidence>
<organism evidence="2 3">
    <name type="scientific">Scylla paramamosain</name>
    <name type="common">Mud crab</name>
    <dbReference type="NCBI Taxonomy" id="85552"/>
    <lineage>
        <taxon>Eukaryota</taxon>
        <taxon>Metazoa</taxon>
        <taxon>Ecdysozoa</taxon>
        <taxon>Arthropoda</taxon>
        <taxon>Crustacea</taxon>
        <taxon>Multicrustacea</taxon>
        <taxon>Malacostraca</taxon>
        <taxon>Eumalacostraca</taxon>
        <taxon>Eucarida</taxon>
        <taxon>Decapoda</taxon>
        <taxon>Pleocyemata</taxon>
        <taxon>Brachyura</taxon>
        <taxon>Eubrachyura</taxon>
        <taxon>Portunoidea</taxon>
        <taxon>Portunidae</taxon>
        <taxon>Portuninae</taxon>
        <taxon>Scylla</taxon>
    </lineage>
</organism>
<dbReference type="Proteomes" id="UP001487740">
    <property type="component" value="Unassembled WGS sequence"/>
</dbReference>
<name>A0AAW0T1X1_SCYPA</name>